<evidence type="ECO:0000313" key="1">
    <source>
        <dbReference type="EMBL" id="VEL36626.1"/>
    </source>
</evidence>
<dbReference type="AlphaFoldDB" id="A0A448XH28"/>
<protein>
    <recommendedName>
        <fullName evidence="3">Mon2/Sec7/BIG1-like HDS domain-containing protein</fullName>
    </recommendedName>
</protein>
<evidence type="ECO:0000313" key="2">
    <source>
        <dbReference type="Proteomes" id="UP000784294"/>
    </source>
</evidence>
<comment type="caution">
    <text evidence="1">The sequence shown here is derived from an EMBL/GenBank/DDBJ whole genome shotgun (WGS) entry which is preliminary data.</text>
</comment>
<gene>
    <name evidence="1" type="ORF">PXEA_LOCUS30066</name>
</gene>
<dbReference type="EMBL" id="CAAALY010252748">
    <property type="protein sequence ID" value="VEL36626.1"/>
    <property type="molecule type" value="Genomic_DNA"/>
</dbReference>
<accession>A0A448XH28</accession>
<evidence type="ECO:0008006" key="3">
    <source>
        <dbReference type="Google" id="ProtNLM"/>
    </source>
</evidence>
<sequence>MVEACSAHIQSGWRPIFSALRSLRLDFLLPQPESPQLFSQPNDKYTETIEEQSTATSCTIAYDEPQSSPAKHATAASQNLLSRPCDSGGSLLETSSPLGMTDEFSHLGDRGLCSNIGLAVEGKQRQGEAIMEIFEIFLSNPNNVAIFSEAAVNCLLCLLHYISAGSASERETLPFTDGASVSVSGGGPSSTLDHISKPASVRTETAYDDFVPGPEAMLVRTSATVESKNAECPMAQMDSNNGNGACSPILIVILCQSC</sequence>
<keyword evidence="2" id="KW-1185">Reference proteome</keyword>
<dbReference type="OrthoDB" id="10002886at2759"/>
<dbReference type="Proteomes" id="UP000784294">
    <property type="component" value="Unassembled WGS sequence"/>
</dbReference>
<proteinExistence type="predicted"/>
<reference evidence="1" key="1">
    <citation type="submission" date="2018-11" db="EMBL/GenBank/DDBJ databases">
        <authorList>
            <consortium name="Pathogen Informatics"/>
        </authorList>
    </citation>
    <scope>NUCLEOTIDE SEQUENCE</scope>
</reference>
<name>A0A448XH28_9PLAT</name>
<organism evidence="1 2">
    <name type="scientific">Protopolystoma xenopodis</name>
    <dbReference type="NCBI Taxonomy" id="117903"/>
    <lineage>
        <taxon>Eukaryota</taxon>
        <taxon>Metazoa</taxon>
        <taxon>Spiralia</taxon>
        <taxon>Lophotrochozoa</taxon>
        <taxon>Platyhelminthes</taxon>
        <taxon>Monogenea</taxon>
        <taxon>Polyopisthocotylea</taxon>
        <taxon>Polystomatidea</taxon>
        <taxon>Polystomatidae</taxon>
        <taxon>Protopolystoma</taxon>
    </lineage>
</organism>